<organism evidence="1 2">
    <name type="scientific">Melastoma candidum</name>
    <dbReference type="NCBI Taxonomy" id="119954"/>
    <lineage>
        <taxon>Eukaryota</taxon>
        <taxon>Viridiplantae</taxon>
        <taxon>Streptophyta</taxon>
        <taxon>Embryophyta</taxon>
        <taxon>Tracheophyta</taxon>
        <taxon>Spermatophyta</taxon>
        <taxon>Magnoliopsida</taxon>
        <taxon>eudicotyledons</taxon>
        <taxon>Gunneridae</taxon>
        <taxon>Pentapetalae</taxon>
        <taxon>rosids</taxon>
        <taxon>malvids</taxon>
        <taxon>Myrtales</taxon>
        <taxon>Melastomataceae</taxon>
        <taxon>Melastomatoideae</taxon>
        <taxon>Melastomateae</taxon>
        <taxon>Melastoma</taxon>
    </lineage>
</organism>
<accession>A0ACB9NWT6</accession>
<reference evidence="2" key="1">
    <citation type="journal article" date="2023" name="Front. Plant Sci.">
        <title>Chromosomal-level genome assembly of Melastoma candidum provides insights into trichome evolution.</title>
        <authorList>
            <person name="Zhong Y."/>
            <person name="Wu W."/>
            <person name="Sun C."/>
            <person name="Zou P."/>
            <person name="Liu Y."/>
            <person name="Dai S."/>
            <person name="Zhou R."/>
        </authorList>
    </citation>
    <scope>NUCLEOTIDE SEQUENCE [LARGE SCALE GENOMIC DNA]</scope>
</reference>
<dbReference type="EMBL" id="CM042886">
    <property type="protein sequence ID" value="KAI4340566.1"/>
    <property type="molecule type" value="Genomic_DNA"/>
</dbReference>
<protein>
    <submittedName>
        <fullName evidence="1">Uncharacterized protein</fullName>
    </submittedName>
</protein>
<gene>
    <name evidence="1" type="ORF">MLD38_025387</name>
</gene>
<proteinExistence type="predicted"/>
<sequence length="179" mass="20196">MDMRGFGYEAEHKGIEDYTSRKESDGETKIVASDEKENKWGWKWTLLLLVNQGLATVGLPVDWKPRSRQHVDWDSLPVFPPCAFLSDLYLGRYLTCTVFQIILGLLLLSISSKVLRQETVVLPPSTLSIAVIYLSIYLVALGCGGYQPTLATFGADQFDDATRREWPQRRRSSAISSLH</sequence>
<evidence type="ECO:0000313" key="2">
    <source>
        <dbReference type="Proteomes" id="UP001057402"/>
    </source>
</evidence>
<name>A0ACB9NWT6_9MYRT</name>
<comment type="caution">
    <text evidence="1">The sequence shown here is derived from an EMBL/GenBank/DDBJ whole genome shotgun (WGS) entry which is preliminary data.</text>
</comment>
<keyword evidence="2" id="KW-1185">Reference proteome</keyword>
<evidence type="ECO:0000313" key="1">
    <source>
        <dbReference type="EMBL" id="KAI4340566.1"/>
    </source>
</evidence>
<dbReference type="Proteomes" id="UP001057402">
    <property type="component" value="Chromosome 7"/>
</dbReference>